<sequence length="673" mass="74632">MIVGSRLLHCVHNLMGKAAAVASVLWFRRDLRLADHEALLAACNPKYSAMLPVYILDSSELLPRRSKEDGGIGVPKLGPHRCRFLLETLHDLKSQLREKGSDLYFQIGPTEQAMHLIIKQLAQEKRYQQVDLVYHREIMPSSVALEDLVSASFSEACRREGLASEVHSYWGSTLYHPLDLPKEFMSSQANPLLVNDTSGTFPTQQPLVPHLQPCNQGQKEASGLVPRLDSLVARMPSVMTQFIKSLTTQSTSIRQPLPGLPLQLLHVPPSFLPKPAAQVQSKNYDDAQRDSQHYGDEETPSVILDHLICSSPLPSTVAQVYNTAGAMAVSSLKELCLLTGLDITSSPLSLGEADERSDFTLPGGAVSASARLHYFLRGLLQKQKGTHPAFDSAEGDMLLEHCETSAPADTAPSIPLIGYKISRSLACGIDNSSKLSPFLALGCITARQVYHEVCAVRSEGLVPASECEWLIMHLQVRDFYLFTALKEGDSVLRPEGLQGGDCSTVELLWQQSGRDKFFKWAQASTGFPYVDASMKELIHTGWISNRGRQNAASFLAKSLAQDWRLGAELFESLLIDHDLAVNYVNWNYFSGVGNDPRSRSFKTVTQGIQYDPEGRLISRWLPALGKLPSDWKHRPFDMSEEDQTRWGCWLGKDYPAPIIDSNTQVGILKKLPR</sequence>
<dbReference type="PANTHER" id="PTHR11455:SF22">
    <property type="entry name" value="CRYPTOCHROME DASH"/>
    <property type="match status" value="1"/>
</dbReference>
<reference evidence="7 8" key="1">
    <citation type="submission" date="2017-08" db="EMBL/GenBank/DDBJ databases">
        <title>Acidophilic green algal genome provides insights into adaptation to an acidic environment.</title>
        <authorList>
            <person name="Hirooka S."/>
            <person name="Hirose Y."/>
            <person name="Kanesaki Y."/>
            <person name="Higuchi S."/>
            <person name="Fujiwara T."/>
            <person name="Onuma R."/>
            <person name="Era A."/>
            <person name="Ohbayashi R."/>
            <person name="Uzuka A."/>
            <person name="Nozaki H."/>
            <person name="Yoshikawa H."/>
            <person name="Miyagishima S.Y."/>
        </authorList>
    </citation>
    <scope>NUCLEOTIDE SEQUENCE [LARGE SCALE GENOMIC DNA]</scope>
    <source>
        <strain evidence="7 8">NIES-2499</strain>
    </source>
</reference>
<protein>
    <recommendedName>
        <fullName evidence="6">Photolyase/cryptochrome alpha/beta domain-containing protein</fullName>
    </recommendedName>
</protein>
<dbReference type="GO" id="GO:0003677">
    <property type="term" value="F:DNA binding"/>
    <property type="evidence" value="ECO:0007669"/>
    <property type="project" value="TreeGrafter"/>
</dbReference>
<dbReference type="Gene3D" id="3.40.50.620">
    <property type="entry name" value="HUPs"/>
    <property type="match status" value="1"/>
</dbReference>
<evidence type="ECO:0000256" key="3">
    <source>
        <dbReference type="ARBA" id="ARBA00022827"/>
    </source>
</evidence>
<name>A0A250WPS0_9CHLO</name>
<dbReference type="InterPro" id="IPR002081">
    <property type="entry name" value="Cryptochrome/DNA_photolyase_1"/>
</dbReference>
<dbReference type="Pfam" id="PF03441">
    <property type="entry name" value="FAD_binding_7"/>
    <property type="match status" value="1"/>
</dbReference>
<keyword evidence="8" id="KW-1185">Reference proteome</keyword>
<dbReference type="InterPro" id="IPR006050">
    <property type="entry name" value="DNA_photolyase_N"/>
</dbReference>
<dbReference type="OrthoDB" id="435881at2759"/>
<dbReference type="AlphaFoldDB" id="A0A250WPS0"/>
<feature type="binding site" evidence="4">
    <location>
        <begin position="432"/>
        <end position="436"/>
    </location>
    <ligand>
        <name>FAD</name>
        <dbReference type="ChEBI" id="CHEBI:57692"/>
    </ligand>
</feature>
<evidence type="ECO:0000256" key="4">
    <source>
        <dbReference type="PIRSR" id="PIRSR602081-1"/>
    </source>
</evidence>
<dbReference type="InterPro" id="IPR036155">
    <property type="entry name" value="Crypto/Photolyase_N_sf"/>
</dbReference>
<dbReference type="Gene3D" id="1.10.579.10">
    <property type="entry name" value="DNA Cyclobutane Dipyrimidine Photolyase, subunit A, domain 3"/>
    <property type="match status" value="1"/>
</dbReference>
<gene>
    <name evidence="7" type="ORF">CEUSTIGMA_g299.t1</name>
</gene>
<feature type="site" description="Electron transfer via tryptophanyl radical" evidence="5">
    <location>
        <position position="563"/>
    </location>
</feature>
<dbReference type="GO" id="GO:0000719">
    <property type="term" value="P:photoreactive repair"/>
    <property type="evidence" value="ECO:0007669"/>
    <property type="project" value="TreeGrafter"/>
</dbReference>
<dbReference type="SUPFAM" id="SSF48173">
    <property type="entry name" value="Cryptochrome/photolyase FAD-binding domain"/>
    <property type="match status" value="1"/>
</dbReference>
<dbReference type="GO" id="GO:0003904">
    <property type="term" value="F:deoxyribodipyrimidine photo-lyase activity"/>
    <property type="evidence" value="ECO:0007669"/>
    <property type="project" value="TreeGrafter"/>
</dbReference>
<dbReference type="EMBL" id="BEGY01000001">
    <property type="protein sequence ID" value="GAX72844.1"/>
    <property type="molecule type" value="Genomic_DNA"/>
</dbReference>
<feature type="site" description="Electron transfer via tryptophanyl radical" evidence="5">
    <location>
        <position position="586"/>
    </location>
</feature>
<dbReference type="Pfam" id="PF00875">
    <property type="entry name" value="DNA_photolyase"/>
    <property type="match status" value="1"/>
</dbReference>
<organism evidence="7 8">
    <name type="scientific">Chlamydomonas eustigma</name>
    <dbReference type="NCBI Taxonomy" id="1157962"/>
    <lineage>
        <taxon>Eukaryota</taxon>
        <taxon>Viridiplantae</taxon>
        <taxon>Chlorophyta</taxon>
        <taxon>core chlorophytes</taxon>
        <taxon>Chlorophyceae</taxon>
        <taxon>CS clade</taxon>
        <taxon>Chlamydomonadales</taxon>
        <taxon>Chlamydomonadaceae</taxon>
        <taxon>Chlamydomonas</taxon>
    </lineage>
</organism>
<accession>A0A250WPS0</accession>
<dbReference type="PROSITE" id="PS51645">
    <property type="entry name" value="PHR_CRY_ALPHA_BETA"/>
    <property type="match status" value="1"/>
</dbReference>
<dbReference type="Gene3D" id="1.25.40.80">
    <property type="match status" value="1"/>
</dbReference>
<evidence type="ECO:0000313" key="8">
    <source>
        <dbReference type="Proteomes" id="UP000232323"/>
    </source>
</evidence>
<dbReference type="InterPro" id="IPR036134">
    <property type="entry name" value="Crypto/Photolyase_FAD-like_sf"/>
</dbReference>
<keyword evidence="3 4" id="KW-0274">FAD</keyword>
<evidence type="ECO:0000259" key="6">
    <source>
        <dbReference type="PROSITE" id="PS51645"/>
    </source>
</evidence>
<evidence type="ECO:0000256" key="2">
    <source>
        <dbReference type="ARBA" id="ARBA00022630"/>
    </source>
</evidence>
<dbReference type="PANTHER" id="PTHR11455">
    <property type="entry name" value="CRYPTOCHROME"/>
    <property type="match status" value="1"/>
</dbReference>
<evidence type="ECO:0000256" key="1">
    <source>
        <dbReference type="ARBA" id="ARBA00005862"/>
    </source>
</evidence>
<dbReference type="InterPro" id="IPR014729">
    <property type="entry name" value="Rossmann-like_a/b/a_fold"/>
</dbReference>
<dbReference type="Proteomes" id="UP000232323">
    <property type="component" value="Unassembled WGS sequence"/>
</dbReference>
<dbReference type="GO" id="GO:0071949">
    <property type="term" value="F:FAD binding"/>
    <property type="evidence" value="ECO:0007669"/>
    <property type="project" value="TreeGrafter"/>
</dbReference>
<comment type="caution">
    <text evidence="7">The sequence shown here is derived from an EMBL/GenBank/DDBJ whole genome shotgun (WGS) entry which is preliminary data.</text>
</comment>
<comment type="similarity">
    <text evidence="1">Belongs to the DNA photolyase class-1 family.</text>
</comment>
<keyword evidence="2 4" id="KW-0285">Flavoprotein</keyword>
<feature type="domain" description="Photolyase/cryptochrome alpha/beta" evidence="6">
    <location>
        <begin position="21"/>
        <end position="174"/>
    </location>
</feature>
<dbReference type="STRING" id="1157962.A0A250WPS0"/>
<dbReference type="PRINTS" id="PR00147">
    <property type="entry name" value="DNAPHOTLYASE"/>
</dbReference>
<feature type="binding site" evidence="4">
    <location>
        <position position="419"/>
    </location>
    <ligand>
        <name>FAD</name>
        <dbReference type="ChEBI" id="CHEBI:57692"/>
    </ligand>
</feature>
<evidence type="ECO:0000313" key="7">
    <source>
        <dbReference type="EMBL" id="GAX72844.1"/>
    </source>
</evidence>
<proteinExistence type="inferred from homology"/>
<evidence type="ECO:0000256" key="5">
    <source>
        <dbReference type="PIRSR" id="PIRSR602081-2"/>
    </source>
</evidence>
<dbReference type="SUPFAM" id="SSF52425">
    <property type="entry name" value="Cryptochrome/photolyase, N-terminal domain"/>
    <property type="match status" value="1"/>
</dbReference>
<feature type="binding site" evidence="4">
    <location>
        <begin position="576"/>
        <end position="578"/>
    </location>
    <ligand>
        <name>FAD</name>
        <dbReference type="ChEBI" id="CHEBI:57692"/>
    </ligand>
</feature>
<feature type="site" description="Electron transfer via tryptophanyl radical" evidence="5">
    <location>
        <position position="509"/>
    </location>
</feature>
<dbReference type="InterPro" id="IPR005101">
    <property type="entry name" value="Cryptochr/Photolyase_FAD-bd"/>
</dbReference>
<comment type="cofactor">
    <cofactor evidence="4">
        <name>FAD</name>
        <dbReference type="ChEBI" id="CHEBI:57692"/>
    </cofactor>
    <text evidence="4">Binds 1 FAD per subunit.</text>
</comment>